<keyword evidence="3" id="KW-0732">Signal</keyword>
<dbReference type="InterPro" id="IPR015168">
    <property type="entry name" value="SsuA/THI5"/>
</dbReference>
<comment type="similarity">
    <text evidence="2">Belongs to the bacterial solute-binding protein SsuA/TauA family.</text>
</comment>
<evidence type="ECO:0000313" key="7">
    <source>
        <dbReference type="Proteomes" id="UP000289708"/>
    </source>
</evidence>
<evidence type="ECO:0000256" key="4">
    <source>
        <dbReference type="SAM" id="MobiDB-lite"/>
    </source>
</evidence>
<feature type="compositionally biased region" description="Low complexity" evidence="4">
    <location>
        <begin position="1"/>
        <end position="16"/>
    </location>
</feature>
<evidence type="ECO:0000256" key="1">
    <source>
        <dbReference type="ARBA" id="ARBA00004418"/>
    </source>
</evidence>
<name>A0A4Q0M2K6_9HYPH</name>
<feature type="domain" description="SsuA/THI5-like" evidence="5">
    <location>
        <begin position="80"/>
        <end position="199"/>
    </location>
</feature>
<dbReference type="GO" id="GO:0042918">
    <property type="term" value="P:alkanesulfonate transmembrane transport"/>
    <property type="evidence" value="ECO:0007669"/>
    <property type="project" value="TreeGrafter"/>
</dbReference>
<dbReference type="Proteomes" id="UP000289708">
    <property type="component" value="Unassembled WGS sequence"/>
</dbReference>
<evidence type="ECO:0000256" key="3">
    <source>
        <dbReference type="ARBA" id="ARBA00022729"/>
    </source>
</evidence>
<dbReference type="EMBL" id="RYFI01000037">
    <property type="protein sequence ID" value="RXF67108.1"/>
    <property type="molecule type" value="Genomic_DNA"/>
</dbReference>
<gene>
    <name evidence="6" type="ORF">EK403_21670</name>
</gene>
<organism evidence="6 7">
    <name type="scientific">Hansschlegelia zhihuaiae</name>
    <dbReference type="NCBI Taxonomy" id="405005"/>
    <lineage>
        <taxon>Bacteria</taxon>
        <taxon>Pseudomonadati</taxon>
        <taxon>Pseudomonadota</taxon>
        <taxon>Alphaproteobacteria</taxon>
        <taxon>Hyphomicrobiales</taxon>
        <taxon>Methylopilaceae</taxon>
        <taxon>Hansschlegelia</taxon>
    </lineage>
</organism>
<proteinExistence type="inferred from homology"/>
<dbReference type="GO" id="GO:0042597">
    <property type="term" value="C:periplasmic space"/>
    <property type="evidence" value="ECO:0007669"/>
    <property type="project" value="UniProtKB-SubCell"/>
</dbReference>
<protein>
    <recommendedName>
        <fullName evidence="5">SsuA/THI5-like domain-containing protein</fullName>
    </recommendedName>
</protein>
<dbReference type="Pfam" id="PF09084">
    <property type="entry name" value="NMT1"/>
    <property type="match status" value="1"/>
</dbReference>
<keyword evidence="7" id="KW-1185">Reference proteome</keyword>
<reference evidence="6 7" key="1">
    <citation type="submission" date="2018-12" db="EMBL/GenBank/DDBJ databases">
        <title>bacterium Hansschlegelia zhihuaiae S113.</title>
        <authorList>
            <person name="He J."/>
        </authorList>
    </citation>
    <scope>NUCLEOTIDE SEQUENCE [LARGE SCALE GENOMIC DNA]</scope>
    <source>
        <strain evidence="6 7">S 113</strain>
    </source>
</reference>
<comment type="subcellular location">
    <subcellularLocation>
        <location evidence="1">Periplasm</location>
    </subcellularLocation>
</comment>
<dbReference type="SUPFAM" id="SSF53850">
    <property type="entry name" value="Periplasmic binding protein-like II"/>
    <property type="match status" value="1"/>
</dbReference>
<evidence type="ECO:0000313" key="6">
    <source>
        <dbReference type="EMBL" id="RXF67108.1"/>
    </source>
</evidence>
<dbReference type="AlphaFoldDB" id="A0A4Q0M2K6"/>
<accession>A0A4Q0M2K6</accession>
<sequence>MPPSGSRSTSPTRGTPLVPTSVSPWFHTGDGALDGVAKLGQALTLDDALYASVEELSSTGRLRGRPSSRPTTHRTRKACNDSGVNDIAGLKGKTVATPFVSTTHYQLMFALKQAGLGPSDVKVLNMRPPEVAAAWERGDIDATFIWDPVLSKAKASGKVIASAADIAKEGRATFDGVVVDRAFAEANKDFMVKLVKLLADADKRYQTDKAKWTPDSDEVKAVAKWTGADPKSVPQGLAAYRFLPLEQQASAEWLGGGAATALKQTAEFLKEQGKVPGLAPDYGKFVNPEFVKEAGR</sequence>
<feature type="region of interest" description="Disordered" evidence="4">
    <location>
        <begin position="1"/>
        <end position="22"/>
    </location>
</feature>
<evidence type="ECO:0000256" key="2">
    <source>
        <dbReference type="ARBA" id="ARBA00010742"/>
    </source>
</evidence>
<dbReference type="PANTHER" id="PTHR30024:SF47">
    <property type="entry name" value="TAURINE-BINDING PERIPLASMIC PROTEIN"/>
    <property type="match status" value="1"/>
</dbReference>
<dbReference type="PANTHER" id="PTHR30024">
    <property type="entry name" value="ALIPHATIC SULFONATES-BINDING PROTEIN-RELATED"/>
    <property type="match status" value="1"/>
</dbReference>
<dbReference type="OrthoDB" id="286202at2"/>
<comment type="caution">
    <text evidence="6">The sequence shown here is derived from an EMBL/GenBank/DDBJ whole genome shotgun (WGS) entry which is preliminary data.</text>
</comment>
<feature type="compositionally biased region" description="Basic residues" evidence="4">
    <location>
        <begin position="62"/>
        <end position="77"/>
    </location>
</feature>
<evidence type="ECO:0000259" key="5">
    <source>
        <dbReference type="Pfam" id="PF09084"/>
    </source>
</evidence>
<dbReference type="Gene3D" id="3.40.190.10">
    <property type="entry name" value="Periplasmic binding protein-like II"/>
    <property type="match status" value="1"/>
</dbReference>
<feature type="region of interest" description="Disordered" evidence="4">
    <location>
        <begin position="57"/>
        <end position="80"/>
    </location>
</feature>